<proteinExistence type="inferred from homology"/>
<dbReference type="EMBL" id="WAEL01000006">
    <property type="protein sequence ID" value="NID12007.1"/>
    <property type="molecule type" value="Genomic_DNA"/>
</dbReference>
<protein>
    <submittedName>
        <fullName evidence="8">RagB/SusD family nutrient uptake outer membrane protein</fullName>
    </submittedName>
</protein>
<evidence type="ECO:0000256" key="4">
    <source>
        <dbReference type="ARBA" id="ARBA00023136"/>
    </source>
</evidence>
<evidence type="ECO:0000313" key="9">
    <source>
        <dbReference type="Proteomes" id="UP000606008"/>
    </source>
</evidence>
<evidence type="ECO:0000256" key="1">
    <source>
        <dbReference type="ARBA" id="ARBA00004442"/>
    </source>
</evidence>
<comment type="caution">
    <text evidence="8">The sequence shown here is derived from an EMBL/GenBank/DDBJ whole genome shotgun (WGS) entry which is preliminary data.</text>
</comment>
<name>A0ABX0QLV1_9BACT</name>
<evidence type="ECO:0000256" key="5">
    <source>
        <dbReference type="ARBA" id="ARBA00023237"/>
    </source>
</evidence>
<dbReference type="Proteomes" id="UP000606008">
    <property type="component" value="Unassembled WGS sequence"/>
</dbReference>
<dbReference type="Gene3D" id="1.25.40.390">
    <property type="match status" value="1"/>
</dbReference>
<evidence type="ECO:0000259" key="7">
    <source>
        <dbReference type="Pfam" id="PF14322"/>
    </source>
</evidence>
<sequence length="502" mass="55086">MTKRGPLNLLTLGLSVSLATLSGCTDLVVKEKDSVVVTPTDPTKPDPNFNAAEALRSAYIDLGAFTDQGSMYSLGQHTSAEMIPPTRGVDWGDNGVWRTLDQHTWDATHSNVLTAWNQLNQRVFKATQLIGSGKTTPQQLAEAKFLRAWNMFHVMDLWGQVPFRELTEGVDANPKVKSRSEAFDFIVKDLTEALPNLPEAKPSVQDNTVASKSAANFLLARLYLNKAVYKSAKAEGGYTFDKADMDLVVKYVDAITAAGFSLSPDYYKTFTSSGANEVIFASGEGTPQNRWMMTLHYDQNPSGWNGFATLADFYDKFEANDVRKGQAAKKDGSAYAGIGKGFLIGQQFDDKGVAITDSRSKKPLQFSRDVALAGTPTEKGIRVIKYHPADAGKYILMRYADAYLMKAEALLRSGNAPSALTQVNALRTIRKASALTALTNDVMFDEIGRETYWEGSKRTVEIRFEKFLTGTGVDRKDPGTVLFPIPSDAITSNPNLKQNVGY</sequence>
<reference evidence="8" key="1">
    <citation type="submission" date="2024-05" db="EMBL/GenBank/DDBJ databases">
        <authorList>
            <person name="Jung D.-H."/>
        </authorList>
    </citation>
    <scope>NUCLEOTIDE SEQUENCE</scope>
    <source>
        <strain evidence="8">JA-25</strain>
    </source>
</reference>
<comment type="subcellular location">
    <subcellularLocation>
        <location evidence="1">Cell outer membrane</location>
    </subcellularLocation>
</comment>
<keyword evidence="5" id="KW-0998">Cell outer membrane</keyword>
<evidence type="ECO:0000256" key="3">
    <source>
        <dbReference type="ARBA" id="ARBA00022729"/>
    </source>
</evidence>
<evidence type="ECO:0000259" key="6">
    <source>
        <dbReference type="Pfam" id="PF07980"/>
    </source>
</evidence>
<comment type="similarity">
    <text evidence="2">Belongs to the SusD family.</text>
</comment>
<organism evidence="8 9">
    <name type="scientific">Fibrivirga algicola</name>
    <dbReference type="NCBI Taxonomy" id="2950420"/>
    <lineage>
        <taxon>Bacteria</taxon>
        <taxon>Pseudomonadati</taxon>
        <taxon>Bacteroidota</taxon>
        <taxon>Cytophagia</taxon>
        <taxon>Cytophagales</taxon>
        <taxon>Spirosomataceae</taxon>
        <taxon>Fibrivirga</taxon>
    </lineage>
</organism>
<dbReference type="InterPro" id="IPR011990">
    <property type="entry name" value="TPR-like_helical_dom_sf"/>
</dbReference>
<dbReference type="InterPro" id="IPR033985">
    <property type="entry name" value="SusD-like_N"/>
</dbReference>
<gene>
    <name evidence="8" type="ORF">F7231_17680</name>
</gene>
<evidence type="ECO:0000256" key="2">
    <source>
        <dbReference type="ARBA" id="ARBA00006275"/>
    </source>
</evidence>
<dbReference type="Pfam" id="PF14322">
    <property type="entry name" value="SusD-like_3"/>
    <property type="match status" value="1"/>
</dbReference>
<evidence type="ECO:0000313" key="8">
    <source>
        <dbReference type="EMBL" id="NID12007.1"/>
    </source>
</evidence>
<accession>A0ABX0QLV1</accession>
<dbReference type="Pfam" id="PF07980">
    <property type="entry name" value="SusD_RagB"/>
    <property type="match status" value="1"/>
</dbReference>
<keyword evidence="3" id="KW-0732">Signal</keyword>
<dbReference type="InterPro" id="IPR012944">
    <property type="entry name" value="SusD_RagB_dom"/>
</dbReference>
<dbReference type="PROSITE" id="PS51257">
    <property type="entry name" value="PROKAR_LIPOPROTEIN"/>
    <property type="match status" value="1"/>
</dbReference>
<dbReference type="SUPFAM" id="SSF48452">
    <property type="entry name" value="TPR-like"/>
    <property type="match status" value="1"/>
</dbReference>
<feature type="domain" description="SusD-like N-terminal" evidence="7">
    <location>
        <begin position="92"/>
        <end position="224"/>
    </location>
</feature>
<feature type="domain" description="RagB/SusD" evidence="6">
    <location>
        <begin position="308"/>
        <end position="454"/>
    </location>
</feature>
<keyword evidence="9" id="KW-1185">Reference proteome</keyword>
<keyword evidence="4" id="KW-0472">Membrane</keyword>